<comment type="caution">
    <text evidence="2">The sequence shown here is derived from an EMBL/GenBank/DDBJ whole genome shotgun (WGS) entry which is preliminary data.</text>
</comment>
<proteinExistence type="predicted"/>
<dbReference type="RefSeq" id="WP_054360137.1">
    <property type="nucleotide sequence ID" value="NZ_LJYW01000001.1"/>
</dbReference>
<reference evidence="2 3" key="1">
    <citation type="submission" date="2015-09" db="EMBL/GenBank/DDBJ databases">
        <authorList>
            <person name="Jackson K.R."/>
            <person name="Lunt B.L."/>
            <person name="Fisher J.N.B."/>
            <person name="Gardner A.V."/>
            <person name="Bailey M.E."/>
            <person name="Deus L.M."/>
            <person name="Earl A.S."/>
            <person name="Gibby P.D."/>
            <person name="Hartmann K.A."/>
            <person name="Liu J.E."/>
            <person name="Manci A.M."/>
            <person name="Nielsen D.A."/>
            <person name="Solomon M.B."/>
            <person name="Breakwell D.P."/>
            <person name="Burnett S.H."/>
            <person name="Grose J.H."/>
        </authorList>
    </citation>
    <scope>NUCLEOTIDE SEQUENCE [LARGE SCALE GENOMIC DNA]</scope>
    <source>
        <strain evidence="2 3">16</strain>
    </source>
</reference>
<feature type="region of interest" description="Disordered" evidence="1">
    <location>
        <begin position="57"/>
        <end position="99"/>
    </location>
</feature>
<dbReference type="STRING" id="665126.ABB55_18600"/>
<evidence type="ECO:0000313" key="2">
    <source>
        <dbReference type="EMBL" id="KPL53972.1"/>
    </source>
</evidence>
<feature type="compositionally biased region" description="Pro residues" evidence="1">
    <location>
        <begin position="58"/>
        <end position="94"/>
    </location>
</feature>
<evidence type="ECO:0000256" key="1">
    <source>
        <dbReference type="SAM" id="MobiDB-lite"/>
    </source>
</evidence>
<gene>
    <name evidence="2" type="ORF">ABB55_18600</name>
</gene>
<dbReference type="EMBL" id="LJYW01000001">
    <property type="protein sequence ID" value="KPL53972.1"/>
    <property type="molecule type" value="Genomic_DNA"/>
</dbReference>
<reference evidence="2 3" key="2">
    <citation type="submission" date="2015-10" db="EMBL/GenBank/DDBJ databases">
        <title>Draft Genome Sequence of Prosthecomicrobium hirschii ATCC 27832.</title>
        <authorList>
            <person name="Daniel J."/>
            <person name="Givan S.A."/>
            <person name="Brun Y.V."/>
            <person name="Brown P.J."/>
        </authorList>
    </citation>
    <scope>NUCLEOTIDE SEQUENCE [LARGE SCALE GENOMIC DNA]</scope>
    <source>
        <strain evidence="2 3">16</strain>
    </source>
</reference>
<dbReference type="InterPro" id="IPR009273">
    <property type="entry name" value="DUF930"/>
</dbReference>
<accession>A0A0P6VRY9</accession>
<name>A0A0P6VRY9_9HYPH</name>
<keyword evidence="3" id="KW-1185">Reference proteome</keyword>
<dbReference type="Proteomes" id="UP000048984">
    <property type="component" value="Unassembled WGS sequence"/>
</dbReference>
<evidence type="ECO:0000313" key="3">
    <source>
        <dbReference type="Proteomes" id="UP000048984"/>
    </source>
</evidence>
<organism evidence="2 3">
    <name type="scientific">Prosthecodimorpha hirschii</name>
    <dbReference type="NCBI Taxonomy" id="665126"/>
    <lineage>
        <taxon>Bacteria</taxon>
        <taxon>Pseudomonadati</taxon>
        <taxon>Pseudomonadota</taxon>
        <taxon>Alphaproteobacteria</taxon>
        <taxon>Hyphomicrobiales</taxon>
        <taxon>Ancalomicrobiaceae</taxon>
        <taxon>Prosthecodimorpha</taxon>
    </lineage>
</organism>
<protein>
    <recommendedName>
        <fullName evidence="4">DUF930 domain-containing protein</fullName>
    </recommendedName>
</protein>
<dbReference type="AlphaFoldDB" id="A0A0P6VRY9"/>
<dbReference type="Pfam" id="PF06059">
    <property type="entry name" value="DUF930"/>
    <property type="match status" value="1"/>
</dbReference>
<evidence type="ECO:0008006" key="4">
    <source>
        <dbReference type="Google" id="ProtNLM"/>
    </source>
</evidence>
<sequence>MRRVRWTATPDRRAAPSWGLVASLAVHVLVGLGLLWAAPVRRPEPRRTPFLEVEILPPAVPGGAPPEARPPVGRPVGPQPPDAPAPTPVPPGAAPGPGGMIAATRMLSARILADPRSREAVKTLSQLSGDDRIDQLCGFEALEQIVAWNGRLHPDRVVSYAIEETRQSGHRLTAEGAAVHAGRRWYRLRFTCDLAPDGSRVVGFAFALGAAIPRRDWESYNLPDEGEAAD</sequence>